<name>A0A420E780_9ALTE</name>
<dbReference type="GO" id="GO:0016779">
    <property type="term" value="F:nucleotidyltransferase activity"/>
    <property type="evidence" value="ECO:0007669"/>
    <property type="project" value="TreeGrafter"/>
</dbReference>
<evidence type="ECO:0000259" key="2">
    <source>
        <dbReference type="Pfam" id="PF00899"/>
    </source>
</evidence>
<dbReference type="InterPro" id="IPR000594">
    <property type="entry name" value="ThiF_NAD_FAD-bd"/>
</dbReference>
<dbReference type="InterPro" id="IPR035985">
    <property type="entry name" value="Ubiquitin-activating_enz"/>
</dbReference>
<protein>
    <submittedName>
        <fullName evidence="3">HesA/MoeB/ThiF family protein</fullName>
    </submittedName>
</protein>
<dbReference type="GO" id="GO:0008146">
    <property type="term" value="F:sulfotransferase activity"/>
    <property type="evidence" value="ECO:0007669"/>
    <property type="project" value="TreeGrafter"/>
</dbReference>
<dbReference type="Pfam" id="PF00899">
    <property type="entry name" value="ThiF"/>
    <property type="match status" value="1"/>
</dbReference>
<feature type="domain" description="THIF-type NAD/FAD binding fold" evidence="2">
    <location>
        <begin position="14"/>
        <end position="248"/>
    </location>
</feature>
<evidence type="ECO:0000313" key="3">
    <source>
        <dbReference type="EMBL" id="RKF14324.1"/>
    </source>
</evidence>
<evidence type="ECO:0000256" key="1">
    <source>
        <dbReference type="ARBA" id="ARBA00009919"/>
    </source>
</evidence>
<organism evidence="3 4">
    <name type="scientific">Alginatibacterium sediminis</name>
    <dbReference type="NCBI Taxonomy" id="2164068"/>
    <lineage>
        <taxon>Bacteria</taxon>
        <taxon>Pseudomonadati</taxon>
        <taxon>Pseudomonadota</taxon>
        <taxon>Gammaproteobacteria</taxon>
        <taxon>Alteromonadales</taxon>
        <taxon>Alteromonadaceae</taxon>
        <taxon>Alginatibacterium</taxon>
    </lineage>
</organism>
<dbReference type="Proteomes" id="UP000286482">
    <property type="component" value="Unassembled WGS sequence"/>
</dbReference>
<dbReference type="GO" id="GO:0004792">
    <property type="term" value="F:thiosulfate-cyanide sulfurtransferase activity"/>
    <property type="evidence" value="ECO:0007669"/>
    <property type="project" value="TreeGrafter"/>
</dbReference>
<dbReference type="NCBIfam" id="NF004281">
    <property type="entry name" value="PRK05690.1"/>
    <property type="match status" value="1"/>
</dbReference>
<comment type="similarity">
    <text evidence="1">Belongs to the HesA/MoeB/ThiF family.</text>
</comment>
<dbReference type="FunFam" id="3.40.50.720:FF:000080">
    <property type="entry name" value="Thiazole biosynthesis adenylyltransferase ThiF"/>
    <property type="match status" value="1"/>
</dbReference>
<dbReference type="GO" id="GO:0008641">
    <property type="term" value="F:ubiquitin-like modifier activating enzyme activity"/>
    <property type="evidence" value="ECO:0007669"/>
    <property type="project" value="InterPro"/>
</dbReference>
<dbReference type="SUPFAM" id="SSF69572">
    <property type="entry name" value="Activating enzymes of the ubiquitin-like proteins"/>
    <property type="match status" value="1"/>
</dbReference>
<sequence length="251" mass="27477">MSVSLLNDHQARRYSRHLLLADIGEIGQQRLLDAKVLLVGMGGLGSVAAQYLAAAGVGQLVIADFDTLEESNLQRQVLYRESNLGQLKVEAAREQLLSINSELQVRTVSRRLEGQQLQMEAQLADVVLDCSDNIATRYAVNTACKQTNTPLISGAAVAFDGQLMMFDFRSTSACYQCLFPNAVEQQLNCATAGILGPVVGTMATLQALEALKFIAQMPSPQWGRFSHFDGRNLEWMHVKIRSNPECPCCAS</sequence>
<dbReference type="RefSeq" id="WP_120356135.1">
    <property type="nucleotide sequence ID" value="NZ_RAQO01000009.1"/>
</dbReference>
<dbReference type="CDD" id="cd00757">
    <property type="entry name" value="ThiF_MoeB_HesA_family"/>
    <property type="match status" value="1"/>
</dbReference>
<accession>A0A420E780</accession>
<dbReference type="AlphaFoldDB" id="A0A420E780"/>
<dbReference type="OrthoDB" id="9804286at2"/>
<dbReference type="Gene3D" id="3.40.50.720">
    <property type="entry name" value="NAD(P)-binding Rossmann-like Domain"/>
    <property type="match status" value="1"/>
</dbReference>
<evidence type="ECO:0000313" key="4">
    <source>
        <dbReference type="Proteomes" id="UP000286482"/>
    </source>
</evidence>
<reference evidence="3 4" key="1">
    <citation type="submission" date="2018-09" db="EMBL/GenBank/DDBJ databases">
        <authorList>
            <person name="Wang Z."/>
        </authorList>
    </citation>
    <scope>NUCLEOTIDE SEQUENCE [LARGE SCALE GENOMIC DNA]</scope>
    <source>
        <strain evidence="3 4">ALS 81</strain>
    </source>
</reference>
<dbReference type="EMBL" id="RAQO01000009">
    <property type="protein sequence ID" value="RKF14324.1"/>
    <property type="molecule type" value="Genomic_DNA"/>
</dbReference>
<proteinExistence type="inferred from homology"/>
<comment type="caution">
    <text evidence="3">The sequence shown here is derived from an EMBL/GenBank/DDBJ whole genome shotgun (WGS) entry which is preliminary data.</text>
</comment>
<gene>
    <name evidence="3" type="ORF">DBZ36_16830</name>
</gene>
<dbReference type="InterPro" id="IPR045886">
    <property type="entry name" value="ThiF/MoeB/HesA"/>
</dbReference>
<dbReference type="PANTHER" id="PTHR10953:SF240">
    <property type="entry name" value="SULFUR CARRIER PROTEIN THIS ADENYLYLTRANSFERASE"/>
    <property type="match status" value="1"/>
</dbReference>
<keyword evidence="4" id="KW-1185">Reference proteome</keyword>
<dbReference type="PANTHER" id="PTHR10953">
    <property type="entry name" value="UBIQUITIN-ACTIVATING ENZYME E1"/>
    <property type="match status" value="1"/>
</dbReference>
<dbReference type="GO" id="GO:0005829">
    <property type="term" value="C:cytosol"/>
    <property type="evidence" value="ECO:0007669"/>
    <property type="project" value="TreeGrafter"/>
</dbReference>